<dbReference type="Gene3D" id="2.102.10.10">
    <property type="entry name" value="Rieske [2Fe-2S] iron-sulphur domain"/>
    <property type="match status" value="1"/>
</dbReference>
<dbReference type="OrthoDB" id="9790995at2"/>
<evidence type="ECO:0000256" key="7">
    <source>
        <dbReference type="ARBA" id="ARBA00023014"/>
    </source>
</evidence>
<dbReference type="Proteomes" id="UP000252884">
    <property type="component" value="Unassembled WGS sequence"/>
</dbReference>
<evidence type="ECO:0000313" key="11">
    <source>
        <dbReference type="Proteomes" id="UP000252884"/>
    </source>
</evidence>
<dbReference type="PANTHER" id="PTHR43756">
    <property type="entry name" value="CHOLINE MONOOXYGENASE, CHLOROPLASTIC"/>
    <property type="match status" value="1"/>
</dbReference>
<dbReference type="SUPFAM" id="SSF50022">
    <property type="entry name" value="ISP domain"/>
    <property type="match status" value="1"/>
</dbReference>
<comment type="similarity">
    <text evidence="2">Belongs to the bacterial ring-hydroxylating dioxygenase alpha subunit family.</text>
</comment>
<sequence>MLAVSVREPENVLDPAHFDSVRRPLAQAETMPPWTYTSQRFFEAERDRIFFRHWNCIGHHSKVPAAGSYYTFDFIGVPLIVVRGDDMQVRAFVNSCAHRGAEVMTGSGECKFMKCPYHAWTFDLKGQLFATPLVDESACFKKAEHGLRQVKLELFDGLMWINLDPASCSLAEHLGDLPERTKPWHADEMVCVNRTELTVNANWKLFSENFSDGLHVPFVHQTSIAKKKVSKRDFHDPAVFKGNYLMHYTYFDGTRGVPEGERKLPELDLPPEMKRGTFFPVVHANALMGYAVDSLSIHEVHPKGPTETLLVSSMMVPKASTEIPEFEAIIARYAETSATVRAEDRDAAEWQQRGLRSLVNRRGCYAEPDRLVHDYDRWIIDQVVGA</sequence>
<protein>
    <submittedName>
        <fullName evidence="10">Phenylpropionate dioxygenase-like ring-hydroxylating dioxygenase large terminal subunit</fullName>
    </submittedName>
</protein>
<organism evidence="10 11">
    <name type="scientific">Pseudorhodoferax soli</name>
    <dbReference type="NCBI Taxonomy" id="545864"/>
    <lineage>
        <taxon>Bacteria</taxon>
        <taxon>Pseudomonadati</taxon>
        <taxon>Pseudomonadota</taxon>
        <taxon>Betaproteobacteria</taxon>
        <taxon>Burkholderiales</taxon>
        <taxon>Comamonadaceae</taxon>
    </lineage>
</organism>
<comment type="cofactor">
    <cofactor evidence="1">
        <name>Fe cation</name>
        <dbReference type="ChEBI" id="CHEBI:24875"/>
    </cofactor>
</comment>
<dbReference type="Pfam" id="PF00355">
    <property type="entry name" value="Rieske"/>
    <property type="match status" value="1"/>
</dbReference>
<dbReference type="RefSeq" id="WP_114469497.1">
    <property type="nucleotide sequence ID" value="NZ_QPJK01000005.1"/>
</dbReference>
<dbReference type="InterPro" id="IPR017941">
    <property type="entry name" value="Rieske_2Fe-2S"/>
</dbReference>
<keyword evidence="5" id="KW-0560">Oxidoreductase</keyword>
<dbReference type="Gene3D" id="3.90.380.10">
    <property type="entry name" value="Naphthalene 1,2-dioxygenase Alpha Subunit, Chain A, domain 1"/>
    <property type="match status" value="2"/>
</dbReference>
<dbReference type="PANTHER" id="PTHR43756:SF5">
    <property type="entry name" value="CHOLINE MONOOXYGENASE, CHLOROPLASTIC"/>
    <property type="match status" value="1"/>
</dbReference>
<dbReference type="GO" id="GO:0051213">
    <property type="term" value="F:dioxygenase activity"/>
    <property type="evidence" value="ECO:0007669"/>
    <property type="project" value="UniProtKB-KW"/>
</dbReference>
<dbReference type="SUPFAM" id="SSF55961">
    <property type="entry name" value="Bet v1-like"/>
    <property type="match status" value="1"/>
</dbReference>
<keyword evidence="6" id="KW-0408">Iron</keyword>
<dbReference type="InterPro" id="IPR015881">
    <property type="entry name" value="ARHD_Rieske_2Fe_2S"/>
</dbReference>
<name>A0A368XX49_9BURK</name>
<comment type="caution">
    <text evidence="10">The sequence shown here is derived from an EMBL/GenBank/DDBJ whole genome shotgun (WGS) entry which is preliminary data.</text>
</comment>
<dbReference type="CDD" id="cd00680">
    <property type="entry name" value="RHO_alpha_C"/>
    <property type="match status" value="1"/>
</dbReference>
<evidence type="ECO:0000256" key="1">
    <source>
        <dbReference type="ARBA" id="ARBA00001962"/>
    </source>
</evidence>
<dbReference type="PROSITE" id="PS00570">
    <property type="entry name" value="RING_HYDROXYL_ALPHA"/>
    <property type="match status" value="1"/>
</dbReference>
<dbReference type="InterPro" id="IPR001663">
    <property type="entry name" value="Rng_hydr_dOase-A"/>
</dbReference>
<dbReference type="PROSITE" id="PS51296">
    <property type="entry name" value="RIESKE"/>
    <property type="match status" value="1"/>
</dbReference>
<evidence type="ECO:0000259" key="9">
    <source>
        <dbReference type="PROSITE" id="PS51296"/>
    </source>
</evidence>
<evidence type="ECO:0000256" key="4">
    <source>
        <dbReference type="ARBA" id="ARBA00022723"/>
    </source>
</evidence>
<dbReference type="GO" id="GO:0005506">
    <property type="term" value="F:iron ion binding"/>
    <property type="evidence" value="ECO:0007669"/>
    <property type="project" value="InterPro"/>
</dbReference>
<dbReference type="Pfam" id="PF00848">
    <property type="entry name" value="Ring_hydroxyl_A"/>
    <property type="match status" value="1"/>
</dbReference>
<keyword evidence="11" id="KW-1185">Reference proteome</keyword>
<dbReference type="EMBL" id="QPJK01000005">
    <property type="protein sequence ID" value="RCW70584.1"/>
    <property type="molecule type" value="Genomic_DNA"/>
</dbReference>
<dbReference type="PRINTS" id="PR00090">
    <property type="entry name" value="RNGDIOXGNASE"/>
</dbReference>
<evidence type="ECO:0000313" key="10">
    <source>
        <dbReference type="EMBL" id="RCW70584.1"/>
    </source>
</evidence>
<evidence type="ECO:0000256" key="8">
    <source>
        <dbReference type="ARBA" id="ARBA00023027"/>
    </source>
</evidence>
<reference evidence="10 11" key="1">
    <citation type="submission" date="2018-07" db="EMBL/GenBank/DDBJ databases">
        <title>Genomic Encyclopedia of Type Strains, Phase IV (KMG-IV): sequencing the most valuable type-strain genomes for metagenomic binning, comparative biology and taxonomic classification.</title>
        <authorList>
            <person name="Goeker M."/>
        </authorList>
    </citation>
    <scope>NUCLEOTIDE SEQUENCE [LARGE SCALE GENOMIC DNA]</scope>
    <source>
        <strain evidence="10 11">DSM 21634</strain>
    </source>
</reference>
<feature type="domain" description="Rieske" evidence="9">
    <location>
        <begin position="54"/>
        <end position="161"/>
    </location>
</feature>
<gene>
    <name evidence="10" type="ORF">DES41_105527</name>
</gene>
<dbReference type="CDD" id="cd03469">
    <property type="entry name" value="Rieske_RO_Alpha_N"/>
    <property type="match status" value="1"/>
</dbReference>
<evidence type="ECO:0000256" key="3">
    <source>
        <dbReference type="ARBA" id="ARBA00022714"/>
    </source>
</evidence>
<keyword evidence="3" id="KW-0001">2Fe-2S</keyword>
<accession>A0A368XX49</accession>
<dbReference type="GO" id="GO:0051537">
    <property type="term" value="F:2 iron, 2 sulfur cluster binding"/>
    <property type="evidence" value="ECO:0007669"/>
    <property type="project" value="UniProtKB-KW"/>
</dbReference>
<evidence type="ECO:0000256" key="5">
    <source>
        <dbReference type="ARBA" id="ARBA00023002"/>
    </source>
</evidence>
<dbReference type="AlphaFoldDB" id="A0A368XX49"/>
<dbReference type="InterPro" id="IPR036922">
    <property type="entry name" value="Rieske_2Fe-2S_sf"/>
</dbReference>
<dbReference type="InterPro" id="IPR015879">
    <property type="entry name" value="Ring_hydroxy_dOase_asu_C_dom"/>
</dbReference>
<keyword evidence="4" id="KW-0479">Metal-binding</keyword>
<keyword evidence="7" id="KW-0411">Iron-sulfur</keyword>
<keyword evidence="10" id="KW-0223">Dioxygenase</keyword>
<evidence type="ECO:0000256" key="2">
    <source>
        <dbReference type="ARBA" id="ARBA00008751"/>
    </source>
</evidence>
<evidence type="ECO:0000256" key="6">
    <source>
        <dbReference type="ARBA" id="ARBA00023004"/>
    </source>
</evidence>
<keyword evidence="8" id="KW-0520">NAD</keyword>
<proteinExistence type="inferred from homology"/>